<keyword evidence="1" id="KW-0812">Transmembrane</keyword>
<evidence type="ECO:0000256" key="1">
    <source>
        <dbReference type="SAM" id="Phobius"/>
    </source>
</evidence>
<dbReference type="HOGENOM" id="CLU_1665405_0_0_2"/>
<keyword evidence="1" id="KW-1133">Transmembrane helix</keyword>
<feature type="transmembrane region" description="Helical" evidence="1">
    <location>
        <begin position="132"/>
        <end position="154"/>
    </location>
</feature>
<keyword evidence="1" id="KW-0472">Membrane</keyword>
<dbReference type="KEGG" id="nir:NSED_05950"/>
<dbReference type="STRING" id="1229909.NSED_05950"/>
<evidence type="ECO:0000313" key="3">
    <source>
        <dbReference type="Proteomes" id="UP000006100"/>
    </source>
</evidence>
<dbReference type="AlphaFoldDB" id="K0BD54"/>
<dbReference type="OrthoDB" id="3301at2157"/>
<accession>K0BD54</accession>
<dbReference type="Proteomes" id="UP000006100">
    <property type="component" value="Chromosome"/>
</dbReference>
<proteinExistence type="predicted"/>
<sequence length="158" mass="18556">MLLFAFSILFPITEIFAPPGPNEWSRAPYCPAGCSLDFMKQRWSEYYNYKGSEWMELKKQEMLLSINNGTIEDWLNTDPSRAHYNVFNYYFYAGEIPNLEGKFIDQVKQDMFFSDMKQNLNNNQFPLGNHTYINFSLMLAGVTSIAVVITFILWKKRK</sequence>
<dbReference type="PATRIC" id="fig|1229909.8.peg.1309"/>
<gene>
    <name evidence="2" type="ORF">NSED_05950</name>
</gene>
<evidence type="ECO:0000313" key="2">
    <source>
        <dbReference type="EMBL" id="AFS82992.1"/>
    </source>
</evidence>
<dbReference type="EMBL" id="CP003843">
    <property type="protein sequence ID" value="AFS82992.1"/>
    <property type="molecule type" value="Genomic_DNA"/>
</dbReference>
<name>K0BD54_9ARCH</name>
<keyword evidence="3" id="KW-1185">Reference proteome</keyword>
<dbReference type="eggNOG" id="arCOG14335">
    <property type="taxonomic scope" value="Archaea"/>
</dbReference>
<organism evidence="2 3">
    <name type="scientific">Candidatus Nitrosopumilus sediminis</name>
    <dbReference type="NCBI Taxonomy" id="1229909"/>
    <lineage>
        <taxon>Archaea</taxon>
        <taxon>Nitrososphaerota</taxon>
        <taxon>Nitrososphaeria</taxon>
        <taxon>Nitrosopumilales</taxon>
        <taxon>Nitrosopumilaceae</taxon>
        <taxon>Nitrosopumilus</taxon>
    </lineage>
</organism>
<reference evidence="2 3" key="1">
    <citation type="journal article" date="2012" name="J. Bacteriol.">
        <title>Draft Genome Sequence of an Ammonia-Oxidizing Archaeon, "Candidatus Nitrosopumilus sediminis" AR2, from Svalbard in the Arctic Circle.</title>
        <authorList>
            <person name="Park S.J."/>
            <person name="Kim J.G."/>
            <person name="Jung M.Y."/>
            <person name="Kim S.J."/>
            <person name="Cha I.T."/>
            <person name="Ghai R."/>
            <person name="Martin-Cuadrado A.B."/>
            <person name="Rodriguez-Valera F."/>
            <person name="Rhee S.K."/>
        </authorList>
    </citation>
    <scope>NUCLEOTIDE SEQUENCE [LARGE SCALE GENOMIC DNA]</scope>
    <source>
        <strain evidence="2 3">AR2</strain>
    </source>
</reference>
<protein>
    <submittedName>
        <fullName evidence="2">Uncharacterized protein</fullName>
    </submittedName>
</protein>